<dbReference type="GO" id="GO:0000981">
    <property type="term" value="F:DNA-binding transcription factor activity, RNA polymerase II-specific"/>
    <property type="evidence" value="ECO:0007669"/>
    <property type="project" value="TreeGrafter"/>
</dbReference>
<dbReference type="PROSITE" id="PS00028">
    <property type="entry name" value="ZINC_FINGER_C2H2_1"/>
    <property type="match status" value="2"/>
</dbReference>
<dbReference type="Proteomes" id="UP000790347">
    <property type="component" value="Unassembled WGS sequence"/>
</dbReference>
<keyword evidence="3" id="KW-0677">Repeat</keyword>
<dbReference type="Gene3D" id="3.30.160.60">
    <property type="entry name" value="Classic Zinc Finger"/>
    <property type="match status" value="2"/>
</dbReference>
<dbReference type="SMART" id="SM00355">
    <property type="entry name" value="ZnF_C2H2"/>
    <property type="match status" value="3"/>
</dbReference>
<name>A0A922HP84_DERFA</name>
<dbReference type="EMBL" id="ASGP02000008">
    <property type="protein sequence ID" value="KAH9493801.1"/>
    <property type="molecule type" value="Genomic_DNA"/>
</dbReference>
<comment type="subcellular location">
    <subcellularLocation>
        <location evidence="1">Nucleus</location>
    </subcellularLocation>
</comment>
<keyword evidence="5" id="KW-0862">Zinc</keyword>
<dbReference type="PANTHER" id="PTHR24394">
    <property type="entry name" value="ZINC FINGER PROTEIN"/>
    <property type="match status" value="1"/>
</dbReference>
<reference evidence="9" key="1">
    <citation type="submission" date="2013-05" db="EMBL/GenBank/DDBJ databases">
        <authorList>
            <person name="Yim A.K.Y."/>
            <person name="Chan T.F."/>
            <person name="Ji K.M."/>
            <person name="Liu X.Y."/>
            <person name="Zhou J.W."/>
            <person name="Li R.Q."/>
            <person name="Yang K.Y."/>
            <person name="Li J."/>
            <person name="Li M."/>
            <person name="Law P.T.W."/>
            <person name="Wu Y.L."/>
            <person name="Cai Z.L."/>
            <person name="Qin H."/>
            <person name="Bao Y."/>
            <person name="Leung R.K.K."/>
            <person name="Ng P.K.S."/>
            <person name="Zou J."/>
            <person name="Zhong X.J."/>
            <person name="Ran P.X."/>
            <person name="Zhong N.S."/>
            <person name="Liu Z.G."/>
            <person name="Tsui S.K.W."/>
        </authorList>
    </citation>
    <scope>NUCLEOTIDE SEQUENCE</scope>
    <source>
        <strain evidence="9">Derf</strain>
        <tissue evidence="9">Whole organism</tissue>
    </source>
</reference>
<sequence>MSSPSANRLLTTLDRIEKCLIKFFESSGDNEYSELIKEYQQQHHLMITNQPSIMDNNEHSLNGRCQEILSELELIENRYIEIDDATSSIDHEYDERIDNECQQLNKTLAHKNQPITMESSTQTSYTDGVQIILSKLVKMDSKIDHCSRQIESLKNGSNHYELQQQSSSSSSYCHDDRQISNRMDDLPITNSDNCTINTKRKTDLDRHVVIHSIQKCQYCDYQTEQKLDLNKHQILEHSFLIKTIKEFSTTTDTISHNVSMNCIQMDNDETTKLPSYNYKCDICSKCFSTKSRFDRHKIIHTDERPFDCPNCNLKFKRKDHLQSHMKRIHL</sequence>
<accession>A0A922HP84</accession>
<comment type="caution">
    <text evidence="9">The sequence shown here is derived from an EMBL/GenBank/DDBJ whole genome shotgun (WGS) entry which is preliminary data.</text>
</comment>
<feature type="domain" description="C2H2-type" evidence="8">
    <location>
        <begin position="278"/>
        <end position="305"/>
    </location>
</feature>
<evidence type="ECO:0000256" key="5">
    <source>
        <dbReference type="ARBA" id="ARBA00022833"/>
    </source>
</evidence>
<dbReference type="FunFam" id="3.30.160.60:FF:000624">
    <property type="entry name" value="zinc finger protein 697"/>
    <property type="match status" value="1"/>
</dbReference>
<dbReference type="GO" id="GO:0008270">
    <property type="term" value="F:zinc ion binding"/>
    <property type="evidence" value="ECO:0007669"/>
    <property type="project" value="UniProtKB-KW"/>
</dbReference>
<organism evidence="9 10">
    <name type="scientific">Dermatophagoides farinae</name>
    <name type="common">American house dust mite</name>
    <dbReference type="NCBI Taxonomy" id="6954"/>
    <lineage>
        <taxon>Eukaryota</taxon>
        <taxon>Metazoa</taxon>
        <taxon>Ecdysozoa</taxon>
        <taxon>Arthropoda</taxon>
        <taxon>Chelicerata</taxon>
        <taxon>Arachnida</taxon>
        <taxon>Acari</taxon>
        <taxon>Acariformes</taxon>
        <taxon>Sarcoptiformes</taxon>
        <taxon>Astigmata</taxon>
        <taxon>Psoroptidia</taxon>
        <taxon>Analgoidea</taxon>
        <taxon>Pyroglyphidae</taxon>
        <taxon>Dermatophagoidinae</taxon>
        <taxon>Dermatophagoides</taxon>
    </lineage>
</organism>
<dbReference type="PANTHER" id="PTHR24394:SF29">
    <property type="entry name" value="MYONEURIN"/>
    <property type="match status" value="1"/>
</dbReference>
<keyword evidence="2" id="KW-0479">Metal-binding</keyword>
<reference evidence="9" key="2">
    <citation type="journal article" date="2022" name="Res Sq">
        <title>Comparative Genomics Reveals Insights into the Divergent Evolution of Astigmatic Mites and Household Pest Adaptations.</title>
        <authorList>
            <person name="Xiong Q."/>
            <person name="Wan A.T.-Y."/>
            <person name="Liu X.-Y."/>
            <person name="Fung C.S.-H."/>
            <person name="Xiao X."/>
            <person name="Malainual N."/>
            <person name="Hou J."/>
            <person name="Wang L."/>
            <person name="Wang M."/>
            <person name="Yang K."/>
            <person name="Cui Y."/>
            <person name="Leung E."/>
            <person name="Nong W."/>
            <person name="Shin S.-K."/>
            <person name="Au S."/>
            <person name="Jeong K.Y."/>
            <person name="Chew F.T."/>
            <person name="Hui J."/>
            <person name="Leung T.F."/>
            <person name="Tungtrongchitr A."/>
            <person name="Zhong N."/>
            <person name="Liu Z."/>
            <person name="Tsui S."/>
        </authorList>
    </citation>
    <scope>NUCLEOTIDE SEQUENCE</scope>
    <source>
        <strain evidence="9">Derf</strain>
        <tissue evidence="9">Whole organism</tissue>
    </source>
</reference>
<feature type="domain" description="C2H2-type" evidence="8">
    <location>
        <begin position="306"/>
        <end position="330"/>
    </location>
</feature>
<evidence type="ECO:0000313" key="9">
    <source>
        <dbReference type="EMBL" id="KAH9493801.1"/>
    </source>
</evidence>
<evidence type="ECO:0000256" key="4">
    <source>
        <dbReference type="ARBA" id="ARBA00022771"/>
    </source>
</evidence>
<evidence type="ECO:0000256" key="3">
    <source>
        <dbReference type="ARBA" id="ARBA00022737"/>
    </source>
</evidence>
<dbReference type="Pfam" id="PF00096">
    <property type="entry name" value="zf-C2H2"/>
    <property type="match status" value="2"/>
</dbReference>
<dbReference type="InterPro" id="IPR013087">
    <property type="entry name" value="Znf_C2H2_type"/>
</dbReference>
<dbReference type="GO" id="GO:0005634">
    <property type="term" value="C:nucleus"/>
    <property type="evidence" value="ECO:0007669"/>
    <property type="project" value="UniProtKB-SubCell"/>
</dbReference>
<keyword evidence="4 7" id="KW-0863">Zinc-finger</keyword>
<dbReference type="AlphaFoldDB" id="A0A922HP84"/>
<keyword evidence="10" id="KW-1185">Reference proteome</keyword>
<gene>
    <name evidence="9" type="ORF">DERF_014529</name>
</gene>
<evidence type="ECO:0000256" key="6">
    <source>
        <dbReference type="ARBA" id="ARBA00023242"/>
    </source>
</evidence>
<evidence type="ECO:0000256" key="1">
    <source>
        <dbReference type="ARBA" id="ARBA00004123"/>
    </source>
</evidence>
<protein>
    <recommendedName>
        <fullName evidence="8">C2H2-type domain-containing protein</fullName>
    </recommendedName>
</protein>
<evidence type="ECO:0000256" key="2">
    <source>
        <dbReference type="ARBA" id="ARBA00022723"/>
    </source>
</evidence>
<evidence type="ECO:0000313" key="10">
    <source>
        <dbReference type="Proteomes" id="UP000790347"/>
    </source>
</evidence>
<evidence type="ECO:0000259" key="8">
    <source>
        <dbReference type="PROSITE" id="PS50157"/>
    </source>
</evidence>
<proteinExistence type="predicted"/>
<dbReference type="SUPFAM" id="SSF57667">
    <property type="entry name" value="beta-beta-alpha zinc fingers"/>
    <property type="match status" value="1"/>
</dbReference>
<dbReference type="PROSITE" id="PS50157">
    <property type="entry name" value="ZINC_FINGER_C2H2_2"/>
    <property type="match status" value="2"/>
</dbReference>
<dbReference type="InterPro" id="IPR036236">
    <property type="entry name" value="Znf_C2H2_sf"/>
</dbReference>
<keyword evidence="6" id="KW-0539">Nucleus</keyword>
<evidence type="ECO:0000256" key="7">
    <source>
        <dbReference type="PROSITE-ProRule" id="PRU00042"/>
    </source>
</evidence>